<evidence type="ECO:0000313" key="2">
    <source>
        <dbReference type="EMBL" id="CAD9547731.1"/>
    </source>
</evidence>
<organism evidence="2">
    <name type="scientific">Haptolina brevifila</name>
    <dbReference type="NCBI Taxonomy" id="156173"/>
    <lineage>
        <taxon>Eukaryota</taxon>
        <taxon>Haptista</taxon>
        <taxon>Haptophyta</taxon>
        <taxon>Prymnesiophyceae</taxon>
        <taxon>Prymnesiales</taxon>
        <taxon>Prymnesiaceae</taxon>
        <taxon>Haptolina</taxon>
    </lineage>
</organism>
<feature type="region of interest" description="Disordered" evidence="1">
    <location>
        <begin position="1"/>
        <end position="108"/>
    </location>
</feature>
<feature type="region of interest" description="Disordered" evidence="1">
    <location>
        <begin position="212"/>
        <end position="249"/>
    </location>
</feature>
<accession>A0A7S2NMT6</accession>
<feature type="compositionally biased region" description="Low complexity" evidence="1">
    <location>
        <begin position="212"/>
        <end position="237"/>
    </location>
</feature>
<proteinExistence type="predicted"/>
<sequence>MVPAHVGSRRSAPLGTHASGISFDHPLSFPGEAPMHNTTATTRTAAPPMPAGFAGKPSGVKPNRQNRTEPRHQYEPPTYSIRRTADSGAKDLLYGGAPPAPTNASRPDHPLYPAYEWLAGLVPQMPRDTDGNADERHVRSALAEAGIDALSDDGLAELLARCDVAPDGFPPFSDFLICLSRPHRALPPSAQQKVVMGGTSALPESYHVAAAESSAAPAAAPPNAYDSAAAQQQQQQQGSGVEWRSSLPQ</sequence>
<name>A0A7S2NMT6_9EUKA</name>
<reference evidence="2" key="1">
    <citation type="submission" date="2021-01" db="EMBL/GenBank/DDBJ databases">
        <authorList>
            <person name="Corre E."/>
            <person name="Pelletier E."/>
            <person name="Niang G."/>
            <person name="Scheremetjew M."/>
            <person name="Finn R."/>
            <person name="Kale V."/>
            <person name="Holt S."/>
            <person name="Cochrane G."/>
            <person name="Meng A."/>
            <person name="Brown T."/>
            <person name="Cohen L."/>
        </authorList>
    </citation>
    <scope>NUCLEOTIDE SEQUENCE</scope>
    <source>
        <strain evidence="2">UTEX LB 985</strain>
    </source>
</reference>
<protein>
    <submittedName>
        <fullName evidence="2">Uncharacterized protein</fullName>
    </submittedName>
</protein>
<feature type="compositionally biased region" description="Low complexity" evidence="1">
    <location>
        <begin position="33"/>
        <end position="46"/>
    </location>
</feature>
<evidence type="ECO:0000256" key="1">
    <source>
        <dbReference type="SAM" id="MobiDB-lite"/>
    </source>
</evidence>
<dbReference type="AlphaFoldDB" id="A0A7S2NMT6"/>
<dbReference type="EMBL" id="HBGU01080453">
    <property type="protein sequence ID" value="CAD9547731.1"/>
    <property type="molecule type" value="Transcribed_RNA"/>
</dbReference>
<gene>
    <name evidence="2" type="ORF">CBRE1094_LOCUS43938</name>
</gene>